<evidence type="ECO:0000313" key="4">
    <source>
        <dbReference type="EMBL" id="KAH6837649.1"/>
    </source>
</evidence>
<proteinExistence type="predicted"/>
<protein>
    <recommendedName>
        <fullName evidence="6">Tr-type G domain-containing protein</fullName>
    </recommendedName>
</protein>
<comment type="caution">
    <text evidence="4">The sequence shown here is derived from an EMBL/GenBank/DDBJ whole genome shotgun (WGS) entry which is preliminary data.</text>
</comment>
<evidence type="ECO:0000256" key="3">
    <source>
        <dbReference type="SAM" id="MobiDB-lite"/>
    </source>
</evidence>
<dbReference type="EMBL" id="SDAM02000017">
    <property type="protein sequence ID" value="KAH6837649.1"/>
    <property type="molecule type" value="Genomic_DNA"/>
</dbReference>
<organism evidence="4 5">
    <name type="scientific">Perilla frutescens var. hirtella</name>
    <name type="common">Perilla citriodora</name>
    <name type="synonym">Perilla setoyensis</name>
    <dbReference type="NCBI Taxonomy" id="608512"/>
    <lineage>
        <taxon>Eukaryota</taxon>
        <taxon>Viridiplantae</taxon>
        <taxon>Streptophyta</taxon>
        <taxon>Embryophyta</taxon>
        <taxon>Tracheophyta</taxon>
        <taxon>Spermatophyta</taxon>
        <taxon>Magnoliopsida</taxon>
        <taxon>eudicotyledons</taxon>
        <taxon>Gunneridae</taxon>
        <taxon>Pentapetalae</taxon>
        <taxon>asterids</taxon>
        <taxon>lamiids</taxon>
        <taxon>Lamiales</taxon>
        <taxon>Lamiaceae</taxon>
        <taxon>Nepetoideae</taxon>
        <taxon>Elsholtzieae</taxon>
        <taxon>Perilla</taxon>
    </lineage>
</organism>
<dbReference type="Gene3D" id="2.40.30.10">
    <property type="entry name" value="Translation factors"/>
    <property type="match status" value="1"/>
</dbReference>
<sequence>MAFRKQILADNKLDLSTVTPPSKRPLYHNKKSKPSQFQSDAVLQSELDCTEPEIIPKVRVNDQEEVVVVDDDYDNDDEEWDAKKWDDVVLKTVFDDEEVESLPELMPNKDIAARKLKNVDVSKSKNEVMKEKESKLDDHHVVNQNEQSLRSPICCIMGHVDSGKTKLLDCIRGTNVQEGEAGGLHSRLELPISMLRIYEKKRRDLKSILYGWKTRRDTRTVNEIIEKQSKDVRNQFNMRLTQIITQFKEQSINTELYYKNKEMGETYNIVPTRIPDLLMLLVQWAQKTIVKRLTYSEEVQCTVLEVKVVEGHGTTIDVVLVNGVLHRHCSKSSSSNLGSATNAAATSDFDKRPLLAKAMLH</sequence>
<name>A0AAD4JQR2_PERFH</name>
<dbReference type="Gene3D" id="3.40.50.300">
    <property type="entry name" value="P-loop containing nucleotide triphosphate hydrolases"/>
    <property type="match status" value="2"/>
</dbReference>
<dbReference type="GO" id="GO:0005739">
    <property type="term" value="C:mitochondrion"/>
    <property type="evidence" value="ECO:0007669"/>
    <property type="project" value="TreeGrafter"/>
</dbReference>
<evidence type="ECO:0000256" key="1">
    <source>
        <dbReference type="ARBA" id="ARBA00022741"/>
    </source>
</evidence>
<feature type="region of interest" description="Disordered" evidence="3">
    <location>
        <begin position="14"/>
        <end position="38"/>
    </location>
</feature>
<dbReference type="InterPro" id="IPR015760">
    <property type="entry name" value="TIF_IF2"/>
</dbReference>
<keyword evidence="5" id="KW-1185">Reference proteome</keyword>
<accession>A0AAD4JQR2</accession>
<gene>
    <name evidence="4" type="ORF">C2S53_017055</name>
</gene>
<evidence type="ECO:0008006" key="6">
    <source>
        <dbReference type="Google" id="ProtNLM"/>
    </source>
</evidence>
<dbReference type="PANTHER" id="PTHR43381">
    <property type="entry name" value="TRANSLATION INITIATION FACTOR IF-2-RELATED"/>
    <property type="match status" value="1"/>
</dbReference>
<dbReference type="Proteomes" id="UP001190926">
    <property type="component" value="Unassembled WGS sequence"/>
</dbReference>
<dbReference type="SUPFAM" id="SSF52540">
    <property type="entry name" value="P-loop containing nucleoside triphosphate hydrolases"/>
    <property type="match status" value="1"/>
</dbReference>
<evidence type="ECO:0000256" key="2">
    <source>
        <dbReference type="ARBA" id="ARBA00023134"/>
    </source>
</evidence>
<dbReference type="GO" id="GO:0003743">
    <property type="term" value="F:translation initiation factor activity"/>
    <property type="evidence" value="ECO:0007669"/>
    <property type="project" value="TreeGrafter"/>
</dbReference>
<dbReference type="PANTHER" id="PTHR43381:SF4">
    <property type="entry name" value="EUKARYOTIC TRANSLATION INITIATION FACTOR 5B"/>
    <property type="match status" value="1"/>
</dbReference>
<keyword evidence="1" id="KW-0547">Nucleotide-binding</keyword>
<evidence type="ECO:0000313" key="5">
    <source>
        <dbReference type="Proteomes" id="UP001190926"/>
    </source>
</evidence>
<keyword evidence="2" id="KW-0342">GTP-binding</keyword>
<reference evidence="4 5" key="1">
    <citation type="journal article" date="2021" name="Nat. Commun.">
        <title>Incipient diploidization of the medicinal plant Perilla within 10,000 years.</title>
        <authorList>
            <person name="Zhang Y."/>
            <person name="Shen Q."/>
            <person name="Leng L."/>
            <person name="Zhang D."/>
            <person name="Chen S."/>
            <person name="Shi Y."/>
            <person name="Ning Z."/>
            <person name="Chen S."/>
        </authorList>
    </citation>
    <scope>NUCLEOTIDE SEQUENCE [LARGE SCALE GENOMIC DNA]</scope>
    <source>
        <strain evidence="5">cv. PC099</strain>
    </source>
</reference>
<dbReference type="AlphaFoldDB" id="A0AAD4JQR2"/>
<dbReference type="InterPro" id="IPR027417">
    <property type="entry name" value="P-loop_NTPase"/>
</dbReference>
<dbReference type="GO" id="GO:0005525">
    <property type="term" value="F:GTP binding"/>
    <property type="evidence" value="ECO:0007669"/>
    <property type="project" value="UniProtKB-KW"/>
</dbReference>